<evidence type="ECO:0000313" key="11">
    <source>
        <dbReference type="Proteomes" id="UP000010296"/>
    </source>
</evidence>
<dbReference type="Gene3D" id="3.30.56.130">
    <property type="entry name" value="Transcriptional regulator CtsR, winged HTH domain"/>
    <property type="match status" value="1"/>
</dbReference>
<gene>
    <name evidence="10" type="primary">ctsR</name>
    <name evidence="10" type="ORF">HMPREF9088_0724</name>
</gene>
<dbReference type="Pfam" id="PF17727">
    <property type="entry name" value="CtsR_C"/>
    <property type="match status" value="1"/>
</dbReference>
<dbReference type="PIRSF" id="PIRSF010607">
    <property type="entry name" value="Txn_repr_CtsR"/>
    <property type="match status" value="1"/>
</dbReference>
<dbReference type="Proteomes" id="UP000010296">
    <property type="component" value="Unassembled WGS sequence"/>
</dbReference>
<evidence type="ECO:0000259" key="8">
    <source>
        <dbReference type="Pfam" id="PF05848"/>
    </source>
</evidence>
<keyword evidence="6 7" id="KW-0804">Transcription</keyword>
<keyword evidence="11" id="KW-1185">Reference proteome</keyword>
<dbReference type="InterPro" id="IPR008463">
    <property type="entry name" value="CtsR"/>
</dbReference>
<evidence type="ECO:0000256" key="2">
    <source>
        <dbReference type="ARBA" id="ARBA00014129"/>
    </source>
</evidence>
<dbReference type="HOGENOM" id="CLU_118139_0_0_9"/>
<evidence type="ECO:0000256" key="3">
    <source>
        <dbReference type="ARBA" id="ARBA00022491"/>
    </source>
</evidence>
<keyword evidence="4 7" id="KW-0805">Transcription regulation</keyword>
<dbReference type="InterPro" id="IPR040465">
    <property type="entry name" value="CtsR_N"/>
</dbReference>
<dbReference type="GO" id="GO:0003677">
    <property type="term" value="F:DNA binding"/>
    <property type="evidence" value="ECO:0007669"/>
    <property type="project" value="UniProtKB-UniRule"/>
</dbReference>
<comment type="similarity">
    <text evidence="1 7">Belongs to the CtsR family.</text>
</comment>
<dbReference type="GO" id="GO:0006355">
    <property type="term" value="P:regulation of DNA-templated transcription"/>
    <property type="evidence" value="ECO:0007669"/>
    <property type="project" value="UniProtKB-UniRule"/>
</dbReference>
<dbReference type="InterPro" id="IPR041473">
    <property type="entry name" value="CtsR_C"/>
</dbReference>
<evidence type="ECO:0000256" key="1">
    <source>
        <dbReference type="ARBA" id="ARBA00010189"/>
    </source>
</evidence>
<dbReference type="Gene3D" id="1.10.1200.150">
    <property type="entry name" value="Transcriptional regulator CtsR, C-terminal domain"/>
    <property type="match status" value="1"/>
</dbReference>
<organism evidence="10 11">
    <name type="scientific">Enterococcus italicus (strain DSM 15952 / CCUG 50447 / LMG 22039 / TP 1.5)</name>
    <dbReference type="NCBI Taxonomy" id="888064"/>
    <lineage>
        <taxon>Bacteria</taxon>
        <taxon>Bacillati</taxon>
        <taxon>Bacillota</taxon>
        <taxon>Bacilli</taxon>
        <taxon>Lactobacillales</taxon>
        <taxon>Enterococcaceae</taxon>
        <taxon>Enterococcus</taxon>
    </lineage>
</organism>
<evidence type="ECO:0000256" key="5">
    <source>
        <dbReference type="ARBA" id="ARBA00023125"/>
    </source>
</evidence>
<keyword evidence="3 7" id="KW-0678">Repressor</keyword>
<sequence>MRKKLGIIKVSISQGRNEFMAQQNTSDLIEAYIKQILEESEIIEIRRAEMASLFHCVPSQINYVINTRFTITRGYSVESKRGGGGYIRIEKVRMSSCHQFLEHVKRLFGDELTEKDAIAIIQKLYEEEIITEREGHLLLTTIAKSVLTIAEEDQIRASLMRAILERLSYEDRK</sequence>
<proteinExistence type="inferred from homology"/>
<dbReference type="InterPro" id="IPR041902">
    <property type="entry name" value="CtsR_N_sf"/>
</dbReference>
<protein>
    <recommendedName>
        <fullName evidence="2 7">Transcriptional regulator CtsR</fullName>
    </recommendedName>
</protein>
<evidence type="ECO:0000256" key="4">
    <source>
        <dbReference type="ARBA" id="ARBA00023015"/>
    </source>
</evidence>
<reference evidence="10 11" key="1">
    <citation type="submission" date="2010-12" db="EMBL/GenBank/DDBJ databases">
        <authorList>
            <person name="Muzny D."/>
            <person name="Qin X."/>
            <person name="Deng J."/>
            <person name="Jiang H."/>
            <person name="Liu Y."/>
            <person name="Qu J."/>
            <person name="Song X.-Z."/>
            <person name="Zhang L."/>
            <person name="Thornton R."/>
            <person name="Coyle M."/>
            <person name="Francisco L."/>
            <person name="Jackson L."/>
            <person name="Javaid M."/>
            <person name="Korchina V."/>
            <person name="Kovar C."/>
            <person name="Mata R."/>
            <person name="Mathew T."/>
            <person name="Ngo R."/>
            <person name="Nguyen L."/>
            <person name="Nguyen N."/>
            <person name="Okwuonu G."/>
            <person name="Ongeri F."/>
            <person name="Pham C."/>
            <person name="Simmons D."/>
            <person name="Wilczek-Boney K."/>
            <person name="Hale W."/>
            <person name="Jakkamsetti A."/>
            <person name="Pham P."/>
            <person name="Ruth R."/>
            <person name="San Lucas F."/>
            <person name="Warren J."/>
            <person name="Zhang J."/>
            <person name="Zhao Z."/>
            <person name="Zhou C."/>
            <person name="Zhu D."/>
            <person name="Lee S."/>
            <person name="Bess C."/>
            <person name="Blankenburg K."/>
            <person name="Forbes L."/>
            <person name="Fu Q."/>
            <person name="Gubbala S."/>
            <person name="Hirani K."/>
            <person name="Jayaseelan J.C."/>
            <person name="Lara F."/>
            <person name="Munidasa M."/>
            <person name="Palculict T."/>
            <person name="Patil S."/>
            <person name="Pu L.-L."/>
            <person name="Saada N."/>
            <person name="Tang L."/>
            <person name="Weissenberger G."/>
            <person name="Zhu Y."/>
            <person name="Hemphill L."/>
            <person name="Shang Y."/>
            <person name="Youmans B."/>
            <person name="Ayvaz T."/>
            <person name="Ross M."/>
            <person name="Santibanez J."/>
            <person name="Aqrawi P."/>
            <person name="Gross S."/>
            <person name="Joshi V."/>
            <person name="Fowler G."/>
            <person name="Nazareth L."/>
            <person name="Reid J."/>
            <person name="Worley K."/>
            <person name="Petrosino J."/>
            <person name="Highlander S."/>
            <person name="Gibbs R."/>
        </authorList>
    </citation>
    <scope>NUCLEOTIDE SEQUENCE [LARGE SCALE GENOMIC DNA]</scope>
    <source>
        <strain evidence="11">DSM 15952 / CCUG 50447 / LMG 22039 / TP 1.5</strain>
    </source>
</reference>
<keyword evidence="5 7" id="KW-0238">DNA-binding</keyword>
<feature type="domain" description="CtsR C-terminal dimerization" evidence="9">
    <location>
        <begin position="98"/>
        <end position="165"/>
    </location>
</feature>
<dbReference type="InterPro" id="IPR041908">
    <property type="entry name" value="CtsR_C_sf"/>
</dbReference>
<evidence type="ECO:0000256" key="7">
    <source>
        <dbReference type="PIRNR" id="PIRNR010607"/>
    </source>
</evidence>
<comment type="caution">
    <text evidence="10">The sequence shown here is derived from an EMBL/GenBank/DDBJ whole genome shotgun (WGS) entry which is preliminary data.</text>
</comment>
<evidence type="ECO:0000256" key="6">
    <source>
        <dbReference type="ARBA" id="ARBA00023163"/>
    </source>
</evidence>
<dbReference type="AlphaFoldDB" id="E6LED4"/>
<dbReference type="eggNOG" id="COG4463">
    <property type="taxonomic scope" value="Bacteria"/>
</dbReference>
<dbReference type="EMBL" id="AEPV01000026">
    <property type="protein sequence ID" value="EFU74423.1"/>
    <property type="molecule type" value="Genomic_DNA"/>
</dbReference>
<accession>E6LED4</accession>
<feature type="domain" description="CtsR N-terminal HTH" evidence="8">
    <location>
        <begin position="24"/>
        <end position="92"/>
    </location>
</feature>
<dbReference type="STRING" id="888064.HMPREF9088_0724"/>
<dbReference type="Pfam" id="PF05848">
    <property type="entry name" value="CtsR"/>
    <property type="match status" value="1"/>
</dbReference>
<evidence type="ECO:0000259" key="9">
    <source>
        <dbReference type="Pfam" id="PF17727"/>
    </source>
</evidence>
<name>E6LED4_ENTI1</name>
<evidence type="ECO:0000313" key="10">
    <source>
        <dbReference type="EMBL" id="EFU74423.1"/>
    </source>
</evidence>